<evidence type="ECO:0000256" key="3">
    <source>
        <dbReference type="SAM" id="MobiDB-lite"/>
    </source>
</evidence>
<feature type="domain" description="Beta-galactosidase 1-like first all-beta" evidence="4">
    <location>
        <begin position="24"/>
        <end position="93"/>
    </location>
</feature>
<dbReference type="InterPro" id="IPR048912">
    <property type="entry name" value="BetaGal1-like_ABD1"/>
</dbReference>
<dbReference type="PANTHER" id="PTHR23421">
    <property type="entry name" value="BETA-GALACTOSIDASE RELATED"/>
    <property type="match status" value="1"/>
</dbReference>
<dbReference type="InterPro" id="IPR001944">
    <property type="entry name" value="Glycoside_Hdrlase_35"/>
</dbReference>
<reference evidence="6" key="1">
    <citation type="submission" date="2024-07" db="EMBL/GenBank/DDBJ databases">
        <title>Complete genome sequences of cellulolytic bacteria, Kitasatospora sp. CMC57 and Streptomyces sp. CMC78, isolated from Japanese agricultural soil.</title>
        <authorList>
            <person name="Hashimoto T."/>
            <person name="Ito M."/>
            <person name="Iwamoto M."/>
            <person name="Fukahori D."/>
            <person name="Shoda T."/>
            <person name="Sakoda M."/>
            <person name="Morohoshi T."/>
            <person name="Mitsuboshi M."/>
            <person name="Nishizawa T."/>
        </authorList>
    </citation>
    <scope>NUCLEOTIDE SEQUENCE</scope>
    <source>
        <strain evidence="6">CMC57</strain>
    </source>
</reference>
<dbReference type="RefSeq" id="WP_407986701.1">
    <property type="nucleotide sequence ID" value="NZ_AP035881.2"/>
</dbReference>
<evidence type="ECO:0000313" key="6">
    <source>
        <dbReference type="EMBL" id="BFP44101.1"/>
    </source>
</evidence>
<dbReference type="EMBL" id="AP035881">
    <property type="protein sequence ID" value="BFP44101.1"/>
    <property type="molecule type" value="Genomic_DNA"/>
</dbReference>
<feature type="domain" description="Beta-galactosidase galactose-binding" evidence="5">
    <location>
        <begin position="113"/>
        <end position="171"/>
    </location>
</feature>
<proteinExistence type="predicted"/>
<dbReference type="InterPro" id="IPR048913">
    <property type="entry name" value="BetaGal_gal-bd"/>
</dbReference>
<dbReference type="GO" id="GO:0004553">
    <property type="term" value="F:hydrolase activity, hydrolyzing O-glycosyl compounds"/>
    <property type="evidence" value="ECO:0007669"/>
    <property type="project" value="InterPro"/>
</dbReference>
<evidence type="ECO:0008006" key="7">
    <source>
        <dbReference type="Google" id="ProtNLM"/>
    </source>
</evidence>
<dbReference type="AlphaFoldDB" id="A0AB33JMN8"/>
<accession>A0AB33JMN8</accession>
<sequence>MADGHRPAPPIRVDRHRVRGPGSSDGQPVGVLERENHERAIAFTAPAAGSVLRVLVENQGRVNYGRGMHDRKGLLGPVLLNGAELTGWANRPLPLTDLSGLAFAPAEEPAVGPVFHRGTFDIEEPADTFVHLPGWTKGNVWINGFHLGRHWSRGPQRSLYVPGPVLRPGPNEITVLELHTTSLARTVELREQPDLGPTEE</sequence>
<dbReference type="Pfam" id="PF21467">
    <property type="entry name" value="BetaGal_gal-bd"/>
    <property type="match status" value="1"/>
</dbReference>
<feature type="region of interest" description="Disordered" evidence="3">
    <location>
        <begin position="1"/>
        <end position="30"/>
    </location>
</feature>
<evidence type="ECO:0000259" key="4">
    <source>
        <dbReference type="Pfam" id="PF21317"/>
    </source>
</evidence>
<evidence type="ECO:0000256" key="1">
    <source>
        <dbReference type="ARBA" id="ARBA00022801"/>
    </source>
</evidence>
<dbReference type="Pfam" id="PF21317">
    <property type="entry name" value="BetaGal_ABD_1"/>
    <property type="match status" value="1"/>
</dbReference>
<dbReference type="SUPFAM" id="SSF49785">
    <property type="entry name" value="Galactose-binding domain-like"/>
    <property type="match status" value="1"/>
</dbReference>
<evidence type="ECO:0000256" key="2">
    <source>
        <dbReference type="ARBA" id="ARBA00023295"/>
    </source>
</evidence>
<keyword evidence="2" id="KW-0326">Glycosidase</keyword>
<gene>
    <name evidence="6" type="ORF">KCMC57_04690</name>
</gene>
<name>A0AB33JMN8_9ACTN</name>
<organism evidence="6">
    <name type="scientific">Kitasatospora sp. CMC57</name>
    <dbReference type="NCBI Taxonomy" id="3231513"/>
    <lineage>
        <taxon>Bacteria</taxon>
        <taxon>Bacillati</taxon>
        <taxon>Actinomycetota</taxon>
        <taxon>Actinomycetes</taxon>
        <taxon>Kitasatosporales</taxon>
        <taxon>Streptomycetaceae</taxon>
        <taxon>Kitasatospora</taxon>
    </lineage>
</organism>
<keyword evidence="1" id="KW-0378">Hydrolase</keyword>
<protein>
    <recommendedName>
        <fullName evidence="7">Beta-galactosidase</fullName>
    </recommendedName>
</protein>
<dbReference type="GO" id="GO:0005975">
    <property type="term" value="P:carbohydrate metabolic process"/>
    <property type="evidence" value="ECO:0007669"/>
    <property type="project" value="InterPro"/>
</dbReference>
<evidence type="ECO:0000259" key="5">
    <source>
        <dbReference type="Pfam" id="PF21467"/>
    </source>
</evidence>
<dbReference type="InterPro" id="IPR008979">
    <property type="entry name" value="Galactose-bd-like_sf"/>
</dbReference>
<dbReference type="Gene3D" id="2.60.120.260">
    <property type="entry name" value="Galactose-binding domain-like"/>
    <property type="match status" value="2"/>
</dbReference>